<organism evidence="1 2">
    <name type="scientific">Alosa alosa</name>
    <name type="common">allis shad</name>
    <dbReference type="NCBI Taxonomy" id="278164"/>
    <lineage>
        <taxon>Eukaryota</taxon>
        <taxon>Metazoa</taxon>
        <taxon>Chordata</taxon>
        <taxon>Craniata</taxon>
        <taxon>Vertebrata</taxon>
        <taxon>Euteleostomi</taxon>
        <taxon>Actinopterygii</taxon>
        <taxon>Neopterygii</taxon>
        <taxon>Teleostei</taxon>
        <taxon>Clupei</taxon>
        <taxon>Clupeiformes</taxon>
        <taxon>Clupeoidei</taxon>
        <taxon>Clupeidae</taxon>
        <taxon>Alosa</taxon>
    </lineage>
</organism>
<comment type="caution">
    <text evidence="1">The sequence shown here is derived from an EMBL/GenBank/DDBJ whole genome shotgun (WGS) entry which is preliminary data.</text>
</comment>
<gene>
    <name evidence="1" type="ORF">AALO_G00046340</name>
</gene>
<evidence type="ECO:0000313" key="1">
    <source>
        <dbReference type="EMBL" id="KAG5283804.1"/>
    </source>
</evidence>
<dbReference type="Proteomes" id="UP000823561">
    <property type="component" value="Chromosome 3"/>
</dbReference>
<accession>A0AAV6H8V2</accession>
<dbReference type="AlphaFoldDB" id="A0AAV6H8V2"/>
<keyword evidence="2" id="KW-1185">Reference proteome</keyword>
<proteinExistence type="predicted"/>
<sequence length="87" mass="10075">MRTAANAWFYKINDICLVLEEQFIVMDISNIPKAFELFGLMGLNMDYPKHLKFTFEVLQKLFLNIGGSSSSHEHCSCFLRNRLLGKE</sequence>
<protein>
    <submittedName>
        <fullName evidence="1">Uncharacterized protein</fullName>
    </submittedName>
</protein>
<name>A0AAV6H8V2_9TELE</name>
<reference evidence="1" key="1">
    <citation type="submission" date="2020-10" db="EMBL/GenBank/DDBJ databases">
        <title>Chromosome-scale genome assembly of the Allis shad, Alosa alosa.</title>
        <authorList>
            <person name="Margot Z."/>
            <person name="Christophe K."/>
            <person name="Cabau C."/>
            <person name="Louis A."/>
            <person name="Berthelot C."/>
            <person name="Parey E."/>
            <person name="Roest Crollius H."/>
            <person name="Montfort J."/>
            <person name="Robinson-Rechavi M."/>
            <person name="Bucao C."/>
            <person name="Bouchez O."/>
            <person name="Gislard M."/>
            <person name="Lluch J."/>
            <person name="Milhes M."/>
            <person name="Lampietro C."/>
            <person name="Lopez Roques C."/>
            <person name="Donnadieu C."/>
            <person name="Braasch I."/>
            <person name="Desvignes T."/>
            <person name="Postlethwait J."/>
            <person name="Bobe J."/>
            <person name="Guiguen Y."/>
        </authorList>
    </citation>
    <scope>NUCLEOTIDE SEQUENCE</scope>
    <source>
        <strain evidence="1">M-15738</strain>
        <tissue evidence="1">Blood</tissue>
    </source>
</reference>
<dbReference type="EMBL" id="JADWDJ010000003">
    <property type="protein sequence ID" value="KAG5283804.1"/>
    <property type="molecule type" value="Genomic_DNA"/>
</dbReference>
<evidence type="ECO:0000313" key="2">
    <source>
        <dbReference type="Proteomes" id="UP000823561"/>
    </source>
</evidence>